<dbReference type="Gene3D" id="3.30.40.10">
    <property type="entry name" value="Zinc/RING finger domain, C3HC4 (zinc finger)"/>
    <property type="match status" value="1"/>
</dbReference>
<dbReference type="InterPro" id="IPR058051">
    <property type="entry name" value="Znf_RING_synoviolin"/>
</dbReference>
<keyword evidence="12" id="KW-0862">Zinc</keyword>
<reference evidence="20 21" key="1">
    <citation type="submission" date="2019-07" db="EMBL/GenBank/DDBJ databases">
        <authorList>
            <person name="Jastrzebski P J."/>
            <person name="Paukszto L."/>
            <person name="Jastrzebski P J."/>
        </authorList>
    </citation>
    <scope>NUCLEOTIDE SEQUENCE [LARGE SCALE GENOMIC DNA]</scope>
    <source>
        <strain evidence="20 21">WMS-il1</strain>
    </source>
</reference>
<evidence type="ECO:0000256" key="9">
    <source>
        <dbReference type="ARBA" id="ARBA00022771"/>
    </source>
</evidence>
<dbReference type="UniPathway" id="UPA00143"/>
<evidence type="ECO:0000256" key="14">
    <source>
        <dbReference type="ARBA" id="ARBA00023136"/>
    </source>
</evidence>
<organism evidence="20 21">
    <name type="scientific">Hymenolepis diminuta</name>
    <name type="common">Rat tapeworm</name>
    <dbReference type="NCBI Taxonomy" id="6216"/>
    <lineage>
        <taxon>Eukaryota</taxon>
        <taxon>Metazoa</taxon>
        <taxon>Spiralia</taxon>
        <taxon>Lophotrochozoa</taxon>
        <taxon>Platyhelminthes</taxon>
        <taxon>Cestoda</taxon>
        <taxon>Eucestoda</taxon>
        <taxon>Cyclophyllidea</taxon>
        <taxon>Hymenolepididae</taxon>
        <taxon>Hymenolepis</taxon>
    </lineage>
</organism>
<evidence type="ECO:0000313" key="21">
    <source>
        <dbReference type="Proteomes" id="UP000321570"/>
    </source>
</evidence>
<comment type="subcellular location">
    <subcellularLocation>
        <location evidence="2">Endoplasmic reticulum membrane</location>
        <topology evidence="2">Multi-pass membrane protein</topology>
    </subcellularLocation>
</comment>
<evidence type="ECO:0000256" key="12">
    <source>
        <dbReference type="ARBA" id="ARBA00022833"/>
    </source>
</evidence>
<name>A0A564YHY9_HYMDI</name>
<dbReference type="SMART" id="SM00184">
    <property type="entry name" value="RING"/>
    <property type="match status" value="1"/>
</dbReference>
<evidence type="ECO:0000256" key="17">
    <source>
        <dbReference type="SAM" id="Phobius"/>
    </source>
</evidence>
<evidence type="ECO:0000256" key="1">
    <source>
        <dbReference type="ARBA" id="ARBA00000900"/>
    </source>
</evidence>
<dbReference type="GO" id="GO:0016567">
    <property type="term" value="P:protein ubiquitination"/>
    <property type="evidence" value="ECO:0007669"/>
    <property type="project" value="UniProtKB-UniPathway"/>
</dbReference>
<feature type="transmembrane region" description="Helical" evidence="17">
    <location>
        <begin position="175"/>
        <end position="196"/>
    </location>
</feature>
<feature type="compositionally biased region" description="Basic and acidic residues" evidence="16">
    <location>
        <begin position="553"/>
        <end position="578"/>
    </location>
</feature>
<evidence type="ECO:0000256" key="2">
    <source>
        <dbReference type="ARBA" id="ARBA00004477"/>
    </source>
</evidence>
<dbReference type="InterPro" id="IPR013083">
    <property type="entry name" value="Znf_RING/FYVE/PHD"/>
</dbReference>
<dbReference type="GO" id="GO:0031461">
    <property type="term" value="C:cullin-RING ubiquitin ligase complex"/>
    <property type="evidence" value="ECO:0007669"/>
    <property type="project" value="UniProtKB-ARBA"/>
</dbReference>
<feature type="signal peptide" evidence="18">
    <location>
        <begin position="1"/>
        <end position="22"/>
    </location>
</feature>
<feature type="transmembrane region" description="Helical" evidence="17">
    <location>
        <begin position="208"/>
        <end position="225"/>
    </location>
</feature>
<dbReference type="PROSITE" id="PS50089">
    <property type="entry name" value="ZF_RING_2"/>
    <property type="match status" value="1"/>
</dbReference>
<keyword evidence="13 17" id="KW-1133">Transmembrane helix</keyword>
<evidence type="ECO:0000256" key="11">
    <source>
        <dbReference type="ARBA" id="ARBA00022824"/>
    </source>
</evidence>
<feature type="compositionally biased region" description="Polar residues" evidence="16">
    <location>
        <begin position="375"/>
        <end position="388"/>
    </location>
</feature>
<dbReference type="EC" id="2.3.2.27" evidence="5"/>
<dbReference type="GO" id="GO:0036503">
    <property type="term" value="P:ERAD pathway"/>
    <property type="evidence" value="ECO:0007669"/>
    <property type="project" value="TreeGrafter"/>
</dbReference>
<protein>
    <recommendedName>
        <fullName evidence="5">RING-type E3 ubiquitin transferase</fullName>
        <ecNumber evidence="5">2.3.2.27</ecNumber>
    </recommendedName>
</protein>
<comment type="catalytic activity">
    <reaction evidence="1">
        <text>S-ubiquitinyl-[E2 ubiquitin-conjugating enzyme]-L-cysteine + [acceptor protein]-L-lysine = [E2 ubiquitin-conjugating enzyme]-L-cysteine + N(6)-ubiquitinyl-[acceptor protein]-L-lysine.</text>
        <dbReference type="EC" id="2.3.2.27"/>
    </reaction>
</comment>
<feature type="chain" id="PRO_5021906899" description="RING-type E3 ubiquitin transferase" evidence="18">
    <location>
        <begin position="23"/>
        <end position="608"/>
    </location>
</feature>
<dbReference type="GO" id="GO:0061630">
    <property type="term" value="F:ubiquitin protein ligase activity"/>
    <property type="evidence" value="ECO:0007669"/>
    <property type="project" value="UniProtKB-EC"/>
</dbReference>
<dbReference type="InterPro" id="IPR050731">
    <property type="entry name" value="HRD1_E3_ubiq-ligases"/>
</dbReference>
<dbReference type="SUPFAM" id="SSF57850">
    <property type="entry name" value="RING/U-box"/>
    <property type="match status" value="1"/>
</dbReference>
<evidence type="ECO:0000256" key="15">
    <source>
        <dbReference type="PROSITE-ProRule" id="PRU00175"/>
    </source>
</evidence>
<keyword evidence="11" id="KW-0256">Endoplasmic reticulum</keyword>
<dbReference type="AlphaFoldDB" id="A0A564YHY9"/>
<keyword evidence="21" id="KW-1185">Reference proteome</keyword>
<sequence length="608" mass="68745">MRNLFAAIVMLTVLTTFSVVSAYYQKKQFYPTVVYLTKHKPYFALIIMQSFAFLFLLAKVISYIFFGEIQRSEFDNVFTRILYTSFDMCLLFTFFQEEISTKFLFLILLIVFMKGFHWLLEGRVDLMERTPVIRPSFHIRTISFAFVLAFVDIFHIAHFYWGVSTTNVSSLAVGAEYYILLFDLISILLRYAIQVFDSIQESQWDQKSLYLLYVDVIVGMLRVFFYTEFAPILWRHHPFPLFIIRPIYLNLRFLKKTIRNLVMSRRAIRLMNSVFGDVTGAEMAASNDTVCIICREEMVQTAVAGTPTETPPPSIAPGTIKRLPCGHIFHTSCLRNWFQRQQTCPTCRMNILRPGVGEQAAGNQRGPRPAPANVAGQQRQRGDQSQNRRGGGGSAQIRIDFQRSSGRNSADSNAQQGHQFPFPVFPPNVQFPGVMPSNLGTGVPQMFMAPPIVIPGDHFFPMAGGTSMPNVPADLAESSQESQEALERRLRAGVEARIETLQRIQTLLDASILQMNTYLAATNATPLVIPTLQKKKEEGDVHPASAISSVKCGDMKGDEDASEKEDKNLSQEESKSDLNEEQDSNELSILRQRRLDKLSSTTKEGSKP</sequence>
<feature type="compositionally biased region" description="Polar residues" evidence="16">
    <location>
        <begin position="598"/>
        <end position="608"/>
    </location>
</feature>
<dbReference type="InterPro" id="IPR024766">
    <property type="entry name" value="Znf_RING_H2"/>
</dbReference>
<feature type="transmembrane region" description="Helical" evidence="17">
    <location>
        <begin position="101"/>
        <end position="120"/>
    </location>
</feature>
<evidence type="ECO:0000256" key="5">
    <source>
        <dbReference type="ARBA" id="ARBA00012483"/>
    </source>
</evidence>
<dbReference type="PANTHER" id="PTHR22763:SF184">
    <property type="entry name" value="E3 UBIQUITIN-PROTEIN LIGASE SYNOVIOLIN"/>
    <property type="match status" value="1"/>
</dbReference>
<feature type="region of interest" description="Disordered" evidence="16">
    <location>
        <begin position="358"/>
        <end position="395"/>
    </location>
</feature>
<keyword evidence="8" id="KW-0479">Metal-binding</keyword>
<evidence type="ECO:0000256" key="4">
    <source>
        <dbReference type="ARBA" id="ARBA00010089"/>
    </source>
</evidence>
<keyword evidence="10" id="KW-0833">Ubl conjugation pathway</keyword>
<evidence type="ECO:0000313" key="20">
    <source>
        <dbReference type="EMBL" id="VUZ46917.1"/>
    </source>
</evidence>
<evidence type="ECO:0000259" key="19">
    <source>
        <dbReference type="PROSITE" id="PS50089"/>
    </source>
</evidence>
<accession>A0A564YHY9</accession>
<dbReference type="GO" id="GO:0005789">
    <property type="term" value="C:endoplasmic reticulum membrane"/>
    <property type="evidence" value="ECO:0007669"/>
    <property type="project" value="UniProtKB-SubCell"/>
</dbReference>
<feature type="region of interest" description="Disordered" evidence="16">
    <location>
        <begin position="536"/>
        <end position="608"/>
    </location>
</feature>
<dbReference type="CDD" id="cd16479">
    <property type="entry name" value="RING-H2_synoviolin"/>
    <property type="match status" value="1"/>
</dbReference>
<dbReference type="GO" id="GO:0008270">
    <property type="term" value="F:zinc ion binding"/>
    <property type="evidence" value="ECO:0007669"/>
    <property type="project" value="UniProtKB-KW"/>
</dbReference>
<evidence type="ECO:0000256" key="13">
    <source>
        <dbReference type="ARBA" id="ARBA00022989"/>
    </source>
</evidence>
<evidence type="ECO:0000256" key="3">
    <source>
        <dbReference type="ARBA" id="ARBA00004906"/>
    </source>
</evidence>
<dbReference type="Proteomes" id="UP000321570">
    <property type="component" value="Unassembled WGS sequence"/>
</dbReference>
<gene>
    <name evidence="20" type="ORF">WMSIL1_LOCUS6675</name>
</gene>
<dbReference type="Pfam" id="PF25563">
    <property type="entry name" value="TPR_SYVN1_N"/>
    <property type="match status" value="1"/>
</dbReference>
<dbReference type="InterPro" id="IPR057992">
    <property type="entry name" value="TPR_SYVN1_N"/>
</dbReference>
<keyword evidence="9 15" id="KW-0863">Zinc-finger</keyword>
<evidence type="ECO:0000256" key="7">
    <source>
        <dbReference type="ARBA" id="ARBA00022692"/>
    </source>
</evidence>
<keyword evidence="7 17" id="KW-0812">Transmembrane</keyword>
<feature type="transmembrane region" description="Helical" evidence="17">
    <location>
        <begin position="141"/>
        <end position="163"/>
    </location>
</feature>
<evidence type="ECO:0000256" key="8">
    <source>
        <dbReference type="ARBA" id="ARBA00022723"/>
    </source>
</evidence>
<comment type="similarity">
    <text evidence="4">Belongs to the HRD1 family.</text>
</comment>
<dbReference type="EMBL" id="CABIJS010000222">
    <property type="protein sequence ID" value="VUZ46917.1"/>
    <property type="molecule type" value="Genomic_DNA"/>
</dbReference>
<evidence type="ECO:0000256" key="6">
    <source>
        <dbReference type="ARBA" id="ARBA00022679"/>
    </source>
</evidence>
<comment type="pathway">
    <text evidence="3">Protein modification; protein ubiquitination.</text>
</comment>
<keyword evidence="14 17" id="KW-0472">Membrane</keyword>
<feature type="domain" description="RING-type" evidence="19">
    <location>
        <begin position="291"/>
        <end position="348"/>
    </location>
</feature>
<keyword evidence="6" id="KW-0808">Transferase</keyword>
<dbReference type="Pfam" id="PF12678">
    <property type="entry name" value="zf-rbx1"/>
    <property type="match status" value="1"/>
</dbReference>
<proteinExistence type="inferred from homology"/>
<keyword evidence="18" id="KW-0732">Signal</keyword>
<dbReference type="InterPro" id="IPR001841">
    <property type="entry name" value="Znf_RING"/>
</dbReference>
<dbReference type="GO" id="GO:0043161">
    <property type="term" value="P:proteasome-mediated ubiquitin-dependent protein catabolic process"/>
    <property type="evidence" value="ECO:0007669"/>
    <property type="project" value="TreeGrafter"/>
</dbReference>
<evidence type="ECO:0000256" key="16">
    <source>
        <dbReference type="SAM" id="MobiDB-lite"/>
    </source>
</evidence>
<dbReference type="PANTHER" id="PTHR22763">
    <property type="entry name" value="RING ZINC FINGER PROTEIN"/>
    <property type="match status" value="1"/>
</dbReference>
<feature type="transmembrane region" description="Helical" evidence="17">
    <location>
        <begin position="42"/>
        <end position="65"/>
    </location>
</feature>
<evidence type="ECO:0000256" key="10">
    <source>
        <dbReference type="ARBA" id="ARBA00022786"/>
    </source>
</evidence>
<evidence type="ECO:0000256" key="18">
    <source>
        <dbReference type="SAM" id="SignalP"/>
    </source>
</evidence>